<dbReference type="SMART" id="SM00052">
    <property type="entry name" value="EAL"/>
    <property type="match status" value="1"/>
</dbReference>
<organism evidence="6 7">
    <name type="scientific">Syntrophotalea acetylenivorans</name>
    <dbReference type="NCBI Taxonomy" id="1842532"/>
    <lineage>
        <taxon>Bacteria</taxon>
        <taxon>Pseudomonadati</taxon>
        <taxon>Thermodesulfobacteriota</taxon>
        <taxon>Desulfuromonadia</taxon>
        <taxon>Desulfuromonadales</taxon>
        <taxon>Syntrophotaleaceae</taxon>
        <taxon>Syntrophotalea</taxon>
    </lineage>
</organism>
<dbReference type="Pfam" id="PF00990">
    <property type="entry name" value="GGDEF"/>
    <property type="match status" value="1"/>
</dbReference>
<dbReference type="Gene3D" id="6.10.340.10">
    <property type="match status" value="1"/>
</dbReference>
<dbReference type="SUPFAM" id="SSF158472">
    <property type="entry name" value="HAMP domain-like"/>
    <property type="match status" value="1"/>
</dbReference>
<dbReference type="GO" id="GO:0007165">
    <property type="term" value="P:signal transduction"/>
    <property type="evidence" value="ECO:0007669"/>
    <property type="project" value="InterPro"/>
</dbReference>
<feature type="transmembrane region" description="Helical" evidence="2">
    <location>
        <begin position="164"/>
        <end position="186"/>
    </location>
</feature>
<evidence type="ECO:0000256" key="2">
    <source>
        <dbReference type="SAM" id="Phobius"/>
    </source>
</evidence>
<dbReference type="Pfam" id="PF17152">
    <property type="entry name" value="CHASE8"/>
    <property type="match status" value="1"/>
</dbReference>
<dbReference type="CDD" id="cd01948">
    <property type="entry name" value="EAL"/>
    <property type="match status" value="1"/>
</dbReference>
<dbReference type="STRING" id="1842532.A7E78_04990"/>
<proteinExistence type="predicted"/>
<evidence type="ECO:0000259" key="3">
    <source>
        <dbReference type="PROSITE" id="PS50883"/>
    </source>
</evidence>
<feature type="domain" description="EAL" evidence="3">
    <location>
        <begin position="429"/>
        <end position="683"/>
    </location>
</feature>
<evidence type="ECO:0000259" key="4">
    <source>
        <dbReference type="PROSITE" id="PS50885"/>
    </source>
</evidence>
<dbReference type="InterPro" id="IPR000160">
    <property type="entry name" value="GGDEF_dom"/>
</dbReference>
<evidence type="ECO:0000259" key="5">
    <source>
        <dbReference type="PROSITE" id="PS50887"/>
    </source>
</evidence>
<feature type="transmembrane region" description="Helical" evidence="2">
    <location>
        <begin position="15"/>
        <end position="39"/>
    </location>
</feature>
<dbReference type="RefSeq" id="WP_072283215.1">
    <property type="nucleotide sequence ID" value="NZ_CP015519.1"/>
</dbReference>
<dbReference type="OrthoDB" id="5386980at2"/>
<sequence>MKTLLANLDKLSIRIKLTIIITGISLVVLLSLFVVSVFTQRGMLREALKNEVQILAEDMSRNCSPALVFDDRQAAGETLATLQSKSQVAFGSIVTVGGEMFAKYQRRADLVLPENLYLHMPIGAKSKSFFAGNFLKVSQPITFNGEQIGTLNICASLDRTRKILLRYVTLGMISLAGAVLLAWLLALRLQRLISRPIESLASTMLTVSSEQDYSRRVAMERRDELGTLVENFNGMLNQIQMRDAELQEKQDRLNYLAHHDPLTGLANRLLFNDRLHHALTNARRLNSRVALLFIDLDRFKNVNDSLGHKTGDLLLKEVASRLASITRANDTLARLGGDEFVIVSEQTSGYPGITTLAQKVQQALSWPLQVGRQELFVSGSVGVSVFPEDGENVESLMQCADVAMYQAKELGRNNYQFFTSGMTERAQESLEMENKLRKALDNQELLLHYQPQVDMASGAIIGMEALLRWQHPVMGLVSPGKFIPLAEETGLILPIGKWVLQEACRQAVLWQQAGYPAWTMAVNISAKQFWQADLVDTIGQALEESGFDSGLLELEITESAIMQDAEKAIDTMLRIRERGIKLAIDDFGTGYSSLSCLRRFPLSKLKIDRSFTNDILDGEDRGAIAEGIMALARTLKLDVIAEGIEKAEQMEFLLAKGCTEGQGFHLGRPMPAEGLADYYLQKVSLTSCANVVSQSAWVHGPA</sequence>
<dbReference type="AlphaFoldDB" id="A0A1L3GMY3"/>
<dbReference type="GO" id="GO:0071111">
    <property type="term" value="F:cyclic-guanylate-specific phosphodiesterase activity"/>
    <property type="evidence" value="ECO:0007669"/>
    <property type="project" value="UniProtKB-EC"/>
</dbReference>
<keyword evidence="2" id="KW-0472">Membrane</keyword>
<keyword evidence="2" id="KW-1133">Transmembrane helix</keyword>
<keyword evidence="2" id="KW-0812">Transmembrane</keyword>
<dbReference type="SUPFAM" id="SSF141868">
    <property type="entry name" value="EAL domain-like"/>
    <property type="match status" value="1"/>
</dbReference>
<dbReference type="PROSITE" id="PS50883">
    <property type="entry name" value="EAL"/>
    <property type="match status" value="1"/>
</dbReference>
<keyword evidence="7" id="KW-1185">Reference proteome</keyword>
<evidence type="ECO:0000313" key="6">
    <source>
        <dbReference type="EMBL" id="APG27250.1"/>
    </source>
</evidence>
<dbReference type="InterPro" id="IPR035919">
    <property type="entry name" value="EAL_sf"/>
</dbReference>
<dbReference type="SUPFAM" id="SSF55073">
    <property type="entry name" value="Nucleotide cyclase"/>
    <property type="match status" value="1"/>
</dbReference>
<dbReference type="PANTHER" id="PTHR44757:SF2">
    <property type="entry name" value="BIOFILM ARCHITECTURE MAINTENANCE PROTEIN MBAA"/>
    <property type="match status" value="1"/>
</dbReference>
<dbReference type="InterPro" id="IPR001633">
    <property type="entry name" value="EAL_dom"/>
</dbReference>
<dbReference type="Pfam" id="PF00563">
    <property type="entry name" value="EAL"/>
    <property type="match status" value="1"/>
</dbReference>
<dbReference type="FunFam" id="3.30.70.270:FF:000001">
    <property type="entry name" value="Diguanylate cyclase domain protein"/>
    <property type="match status" value="1"/>
</dbReference>
<dbReference type="CDD" id="cd06225">
    <property type="entry name" value="HAMP"/>
    <property type="match status" value="1"/>
</dbReference>
<dbReference type="InterPro" id="IPR052155">
    <property type="entry name" value="Biofilm_reg_signaling"/>
</dbReference>
<dbReference type="SMART" id="SM00267">
    <property type="entry name" value="GGDEF"/>
    <property type="match status" value="1"/>
</dbReference>
<dbReference type="Pfam" id="PF00672">
    <property type="entry name" value="HAMP"/>
    <property type="match status" value="1"/>
</dbReference>
<feature type="domain" description="GGDEF" evidence="5">
    <location>
        <begin position="287"/>
        <end position="420"/>
    </location>
</feature>
<dbReference type="InterPro" id="IPR033417">
    <property type="entry name" value="CHASE8"/>
</dbReference>
<dbReference type="GO" id="GO:0016020">
    <property type="term" value="C:membrane"/>
    <property type="evidence" value="ECO:0007669"/>
    <property type="project" value="InterPro"/>
</dbReference>
<dbReference type="InterPro" id="IPR003660">
    <property type="entry name" value="HAMP_dom"/>
</dbReference>
<dbReference type="NCBIfam" id="TIGR00254">
    <property type="entry name" value="GGDEF"/>
    <property type="match status" value="1"/>
</dbReference>
<dbReference type="KEGG" id="pef:A7E78_04990"/>
<gene>
    <name evidence="6" type="ORF">A7E78_04990</name>
</gene>
<dbReference type="EMBL" id="CP015519">
    <property type="protein sequence ID" value="APG27250.1"/>
    <property type="molecule type" value="Genomic_DNA"/>
</dbReference>
<dbReference type="CDD" id="cd01949">
    <property type="entry name" value="GGDEF"/>
    <property type="match status" value="1"/>
</dbReference>
<dbReference type="SMART" id="SM00304">
    <property type="entry name" value="HAMP"/>
    <property type="match status" value="1"/>
</dbReference>
<evidence type="ECO:0000256" key="1">
    <source>
        <dbReference type="ARBA" id="ARBA00051114"/>
    </source>
</evidence>
<dbReference type="GO" id="GO:0071732">
    <property type="term" value="P:cellular response to nitric oxide"/>
    <property type="evidence" value="ECO:0007669"/>
    <property type="project" value="UniProtKB-ARBA"/>
</dbReference>
<accession>A0A1L3GMY3</accession>
<dbReference type="PROSITE" id="PS50887">
    <property type="entry name" value="GGDEF"/>
    <property type="match status" value="1"/>
</dbReference>
<comment type="catalytic activity">
    <reaction evidence="1">
        <text>3',3'-c-di-GMP + H2O = 5'-phosphoguanylyl(3'-&gt;5')guanosine + H(+)</text>
        <dbReference type="Rhea" id="RHEA:24902"/>
        <dbReference type="ChEBI" id="CHEBI:15377"/>
        <dbReference type="ChEBI" id="CHEBI:15378"/>
        <dbReference type="ChEBI" id="CHEBI:58754"/>
        <dbReference type="ChEBI" id="CHEBI:58805"/>
        <dbReference type="EC" id="3.1.4.52"/>
    </reaction>
    <physiologicalReaction direction="left-to-right" evidence="1">
        <dbReference type="Rhea" id="RHEA:24903"/>
    </physiologicalReaction>
</comment>
<dbReference type="PANTHER" id="PTHR44757">
    <property type="entry name" value="DIGUANYLATE CYCLASE DGCP"/>
    <property type="match status" value="1"/>
</dbReference>
<reference evidence="6 7" key="1">
    <citation type="journal article" date="2017" name="Genome Announc.">
        <title>Complete Genome Sequences of Two Acetylene-Fermenting Pelobacter acetylenicus Strains.</title>
        <authorList>
            <person name="Sutton J.M."/>
            <person name="Baesman S.M."/>
            <person name="Fierst J.L."/>
            <person name="Poret-Peterson A.T."/>
            <person name="Oremland R.S."/>
            <person name="Dunlap D.S."/>
            <person name="Akob D.M."/>
        </authorList>
    </citation>
    <scope>NUCLEOTIDE SEQUENCE [LARGE SCALE GENOMIC DNA]</scope>
    <source>
        <strain evidence="6 7">SFB93</strain>
    </source>
</reference>
<dbReference type="FunFam" id="3.20.20.450:FF:000001">
    <property type="entry name" value="Cyclic di-GMP phosphodiesterase yahA"/>
    <property type="match status" value="1"/>
</dbReference>
<dbReference type="Gene3D" id="3.30.70.270">
    <property type="match status" value="1"/>
</dbReference>
<evidence type="ECO:0000313" key="7">
    <source>
        <dbReference type="Proteomes" id="UP000182517"/>
    </source>
</evidence>
<dbReference type="Proteomes" id="UP000182517">
    <property type="component" value="Chromosome"/>
</dbReference>
<dbReference type="Gene3D" id="3.20.20.450">
    <property type="entry name" value="EAL domain"/>
    <property type="match status" value="1"/>
</dbReference>
<dbReference type="PROSITE" id="PS50885">
    <property type="entry name" value="HAMP"/>
    <property type="match status" value="1"/>
</dbReference>
<dbReference type="InterPro" id="IPR043128">
    <property type="entry name" value="Rev_trsase/Diguanyl_cyclase"/>
</dbReference>
<protein>
    <submittedName>
        <fullName evidence="6">Uncharacterized protein</fullName>
    </submittedName>
</protein>
<name>A0A1L3GMY3_9BACT</name>
<dbReference type="InterPro" id="IPR029787">
    <property type="entry name" value="Nucleotide_cyclase"/>
</dbReference>
<feature type="domain" description="HAMP" evidence="4">
    <location>
        <begin position="191"/>
        <end position="244"/>
    </location>
</feature>